<feature type="signal peptide" evidence="2">
    <location>
        <begin position="1"/>
        <end position="21"/>
    </location>
</feature>
<gene>
    <name evidence="4" type="ORF">GTP41_26185</name>
</gene>
<protein>
    <submittedName>
        <fullName evidence="4">ABC transporter substrate-binding protein</fullName>
    </submittedName>
</protein>
<dbReference type="SUPFAM" id="SSF53807">
    <property type="entry name" value="Helical backbone' metal receptor"/>
    <property type="match status" value="1"/>
</dbReference>
<dbReference type="PANTHER" id="PTHR30535:SF34">
    <property type="entry name" value="MOLYBDATE-BINDING PROTEIN MOLA"/>
    <property type="match status" value="1"/>
</dbReference>
<dbReference type="InterPro" id="IPR002491">
    <property type="entry name" value="ABC_transptr_periplasmic_BD"/>
</dbReference>
<evidence type="ECO:0000259" key="3">
    <source>
        <dbReference type="PROSITE" id="PS50983"/>
    </source>
</evidence>
<evidence type="ECO:0000256" key="2">
    <source>
        <dbReference type="SAM" id="SignalP"/>
    </source>
</evidence>
<dbReference type="Gene3D" id="3.40.50.1980">
    <property type="entry name" value="Nitrogenase molybdenum iron protein domain"/>
    <property type="match status" value="2"/>
</dbReference>
<organism evidence="4 5">
    <name type="scientific">Pseudoduganella guangdongensis</name>
    <dbReference type="NCBI Taxonomy" id="2692179"/>
    <lineage>
        <taxon>Bacteria</taxon>
        <taxon>Pseudomonadati</taxon>
        <taxon>Pseudomonadota</taxon>
        <taxon>Betaproteobacteria</taxon>
        <taxon>Burkholderiales</taxon>
        <taxon>Oxalobacteraceae</taxon>
        <taxon>Telluria group</taxon>
        <taxon>Pseudoduganella</taxon>
    </lineage>
</organism>
<comment type="caution">
    <text evidence="4">The sequence shown here is derived from an EMBL/GenBank/DDBJ whole genome shotgun (WGS) entry which is preliminary data.</text>
</comment>
<dbReference type="Pfam" id="PF01497">
    <property type="entry name" value="Peripla_BP_2"/>
    <property type="match status" value="1"/>
</dbReference>
<dbReference type="PROSITE" id="PS50983">
    <property type="entry name" value="FE_B12_PBP"/>
    <property type="match status" value="1"/>
</dbReference>
<dbReference type="NCBIfam" id="NF038402">
    <property type="entry name" value="TroA_like"/>
    <property type="match status" value="1"/>
</dbReference>
<name>A0A6N9HQ91_9BURK</name>
<dbReference type="InterPro" id="IPR050902">
    <property type="entry name" value="ABC_Transporter_SBP"/>
</dbReference>
<evidence type="ECO:0000313" key="4">
    <source>
        <dbReference type="EMBL" id="MYN05586.1"/>
    </source>
</evidence>
<sequence length="294" mass="32414">MDKPMKKLLLIPALCAMQAHAAITVLDDDGKAVTLQKPAQRVVALAPHVTEMLFAAGGAEKIVGAVTYSDYPEAAKQIPRVGDNRQVDMERLLAMKPDLLVIWRHGSSERQIEQLRQLGIPMYHSEPKKLDQIADNLEKLGKLMGTETTANAAAKEQRQKLAALRAQFAGRPPVRTFYQVWDKPLYTLNGEHIVSDALKACGGQNIFADQKVTAPVVSIESVLEADPEAIFGTAEKDYGGVNLWRPYKTLKATRQDNLFTIQGDLLNRAGPRMVAGTAVLCEKLEEARKHRPAK</sequence>
<evidence type="ECO:0000256" key="1">
    <source>
        <dbReference type="ARBA" id="ARBA00022729"/>
    </source>
</evidence>
<reference evidence="4 5" key="1">
    <citation type="submission" date="2019-12" db="EMBL/GenBank/DDBJ databases">
        <title>Novel species isolated from a subtropical stream in China.</title>
        <authorList>
            <person name="Lu H."/>
        </authorList>
    </citation>
    <scope>NUCLEOTIDE SEQUENCE [LARGE SCALE GENOMIC DNA]</scope>
    <source>
        <strain evidence="4 5">DS3</strain>
    </source>
</reference>
<keyword evidence="5" id="KW-1185">Reference proteome</keyword>
<accession>A0A6N9HQ91</accession>
<dbReference type="Proteomes" id="UP000448575">
    <property type="component" value="Unassembled WGS sequence"/>
</dbReference>
<feature type="domain" description="Fe/B12 periplasmic-binding" evidence="3">
    <location>
        <begin position="41"/>
        <end position="292"/>
    </location>
</feature>
<dbReference type="PANTHER" id="PTHR30535">
    <property type="entry name" value="VITAMIN B12-BINDING PROTEIN"/>
    <property type="match status" value="1"/>
</dbReference>
<dbReference type="EMBL" id="WWCJ01000033">
    <property type="protein sequence ID" value="MYN05586.1"/>
    <property type="molecule type" value="Genomic_DNA"/>
</dbReference>
<feature type="chain" id="PRO_5026744009" evidence="2">
    <location>
        <begin position="22"/>
        <end position="294"/>
    </location>
</feature>
<keyword evidence="1 2" id="KW-0732">Signal</keyword>
<dbReference type="CDD" id="cd01144">
    <property type="entry name" value="BtuF"/>
    <property type="match status" value="1"/>
</dbReference>
<dbReference type="InterPro" id="IPR054828">
    <property type="entry name" value="Vit_B12_bind_prot"/>
</dbReference>
<proteinExistence type="predicted"/>
<dbReference type="AlphaFoldDB" id="A0A6N9HQ91"/>
<evidence type="ECO:0000313" key="5">
    <source>
        <dbReference type="Proteomes" id="UP000448575"/>
    </source>
</evidence>